<dbReference type="AlphaFoldDB" id="A0A160TUE0"/>
<dbReference type="SUPFAM" id="SSF69118">
    <property type="entry name" value="AhpD-like"/>
    <property type="match status" value="1"/>
</dbReference>
<dbReference type="Pfam" id="PF02627">
    <property type="entry name" value="CMD"/>
    <property type="match status" value="1"/>
</dbReference>
<feature type="domain" description="Carboxymuconolactone decarboxylase-like" evidence="1">
    <location>
        <begin position="35"/>
        <end position="116"/>
    </location>
</feature>
<dbReference type="InterPro" id="IPR003779">
    <property type="entry name" value="CMD-like"/>
</dbReference>
<reference evidence="2" key="1">
    <citation type="submission" date="2015-10" db="EMBL/GenBank/DDBJ databases">
        <authorList>
            <person name="Gilbert D.G."/>
        </authorList>
    </citation>
    <scope>NUCLEOTIDE SEQUENCE</scope>
</reference>
<dbReference type="PANTHER" id="PTHR33570">
    <property type="entry name" value="4-CARBOXYMUCONOLACTONE DECARBOXYLASE FAMILY PROTEIN"/>
    <property type="match status" value="1"/>
</dbReference>
<dbReference type="InterPro" id="IPR029032">
    <property type="entry name" value="AhpD-like"/>
</dbReference>
<dbReference type="Gene3D" id="1.20.1290.10">
    <property type="entry name" value="AhpD-like"/>
    <property type="match status" value="1"/>
</dbReference>
<dbReference type="GO" id="GO:0051920">
    <property type="term" value="F:peroxiredoxin activity"/>
    <property type="evidence" value="ECO:0007669"/>
    <property type="project" value="InterPro"/>
</dbReference>
<accession>A0A160TUE0</accession>
<dbReference type="PANTHER" id="PTHR33570:SF2">
    <property type="entry name" value="CARBOXYMUCONOLACTONE DECARBOXYLASE-LIKE DOMAIN-CONTAINING PROTEIN"/>
    <property type="match status" value="1"/>
</dbReference>
<evidence type="ECO:0000313" key="2">
    <source>
        <dbReference type="EMBL" id="CUS53819.1"/>
    </source>
</evidence>
<protein>
    <submittedName>
        <fullName evidence="2">4-carboxymuconolactone decarboxylase</fullName>
        <ecNumber evidence="2">4.1.1.44</ecNumber>
    </submittedName>
</protein>
<dbReference type="EC" id="4.1.1.44" evidence="2"/>
<sequence>MDKALFDKGLATRRDVLGKEYVDNALANASEFAQEFQELLTEYCWGAVWGDETLDRKTRSMLNVVMLAALNRMHEWELHFRGAIVNGVSRDELKAILNQIAIYCGVPVSVECHRIAKRVFAELDGD</sequence>
<gene>
    <name evidence="2" type="ORF">MGWOODY_XGa2897</name>
</gene>
<keyword evidence="2" id="KW-0456">Lyase</keyword>
<dbReference type="InterPro" id="IPR052512">
    <property type="entry name" value="4CMD/NDH-1_regulator"/>
</dbReference>
<proteinExistence type="predicted"/>
<dbReference type="GO" id="GO:0047575">
    <property type="term" value="F:4-carboxymuconolactone decarboxylase activity"/>
    <property type="evidence" value="ECO:0007669"/>
    <property type="project" value="UniProtKB-EC"/>
</dbReference>
<organism evidence="2">
    <name type="scientific">hydrothermal vent metagenome</name>
    <dbReference type="NCBI Taxonomy" id="652676"/>
    <lineage>
        <taxon>unclassified sequences</taxon>
        <taxon>metagenomes</taxon>
        <taxon>ecological metagenomes</taxon>
    </lineage>
</organism>
<dbReference type="EMBL" id="CZRL01000098">
    <property type="protein sequence ID" value="CUS53819.1"/>
    <property type="molecule type" value="Genomic_DNA"/>
</dbReference>
<name>A0A160TUE0_9ZZZZ</name>
<evidence type="ECO:0000259" key="1">
    <source>
        <dbReference type="Pfam" id="PF02627"/>
    </source>
</evidence>